<comment type="caution">
    <text evidence="5">The sequence shown here is derived from an EMBL/GenBank/DDBJ whole genome shotgun (WGS) entry which is preliminary data.</text>
</comment>
<feature type="domain" description="Nudix hydrolase" evidence="4">
    <location>
        <begin position="37"/>
        <end position="172"/>
    </location>
</feature>
<dbReference type="Pfam" id="PF00293">
    <property type="entry name" value="NUDIX"/>
    <property type="match status" value="1"/>
</dbReference>
<dbReference type="PRINTS" id="PR00502">
    <property type="entry name" value="NUDIXFAMILY"/>
</dbReference>
<evidence type="ECO:0000256" key="3">
    <source>
        <dbReference type="RuleBase" id="RU003476"/>
    </source>
</evidence>
<dbReference type="InterPro" id="IPR020476">
    <property type="entry name" value="Nudix_hydrolase"/>
</dbReference>
<evidence type="ECO:0000256" key="1">
    <source>
        <dbReference type="ARBA" id="ARBA00005582"/>
    </source>
</evidence>
<dbReference type="PROSITE" id="PS51462">
    <property type="entry name" value="NUDIX"/>
    <property type="match status" value="1"/>
</dbReference>
<dbReference type="AlphaFoldDB" id="A0A8G2M6C4"/>
<dbReference type="InterPro" id="IPR000086">
    <property type="entry name" value="NUDIX_hydrolase_dom"/>
</dbReference>
<dbReference type="EMBL" id="UGGQ01000006">
    <property type="protein sequence ID" value="STO16279.1"/>
    <property type="molecule type" value="Genomic_DNA"/>
</dbReference>
<evidence type="ECO:0000313" key="5">
    <source>
        <dbReference type="EMBL" id="STO16279.1"/>
    </source>
</evidence>
<proteinExistence type="inferred from homology"/>
<dbReference type="CDD" id="cd03673">
    <property type="entry name" value="NUDIX_Ap6A_hydrolase"/>
    <property type="match status" value="1"/>
</dbReference>
<organism evidence="5 6">
    <name type="scientific">Mobiluncus mulieris</name>
    <dbReference type="NCBI Taxonomy" id="2052"/>
    <lineage>
        <taxon>Bacteria</taxon>
        <taxon>Bacillati</taxon>
        <taxon>Actinomycetota</taxon>
        <taxon>Actinomycetes</taxon>
        <taxon>Actinomycetales</taxon>
        <taxon>Actinomycetaceae</taxon>
        <taxon>Mobiluncus</taxon>
    </lineage>
</organism>
<reference evidence="5 6" key="1">
    <citation type="submission" date="2018-06" db="EMBL/GenBank/DDBJ databases">
        <authorList>
            <consortium name="Pathogen Informatics"/>
            <person name="Doyle S."/>
        </authorList>
    </citation>
    <scope>NUCLEOTIDE SEQUENCE [LARGE SCALE GENOMIC DNA]</scope>
    <source>
        <strain evidence="5 6">NCTC11819</strain>
    </source>
</reference>
<gene>
    <name evidence="5" type="primary">mutT</name>
    <name evidence="5" type="ORF">NCTC11819_00845</name>
</gene>
<comment type="similarity">
    <text evidence="1 3">Belongs to the Nudix hydrolase family.</text>
</comment>
<dbReference type="Gene3D" id="3.90.79.10">
    <property type="entry name" value="Nucleoside Triphosphate Pyrophosphohydrolase"/>
    <property type="match status" value="1"/>
</dbReference>
<evidence type="ECO:0000256" key="2">
    <source>
        <dbReference type="ARBA" id="ARBA00022801"/>
    </source>
</evidence>
<dbReference type="PANTHER" id="PTHR43736:SF1">
    <property type="entry name" value="DIHYDRONEOPTERIN TRIPHOSPHATE DIPHOSPHATASE"/>
    <property type="match status" value="1"/>
</dbReference>
<dbReference type="SUPFAM" id="SSF55811">
    <property type="entry name" value="Nudix"/>
    <property type="match status" value="1"/>
</dbReference>
<sequence length="177" mass="19384">MPPLPPGNPPRDVNVEPAPPGFYRSRSGRLLPIVEEVSAGGLAVDLVDGQVCAALILRRARTGRLEWLLPKGHVEPGETPGQAAAREIEEETGIHCRPVRFISAMDYWFSGPDRRVHKVVHHFLCETIGGEITVENDPDCEATAAGWVPLVVMNQRLAYPAERRIAAIAMKLLGVKQ</sequence>
<dbReference type="Proteomes" id="UP000255284">
    <property type="component" value="Unassembled WGS sequence"/>
</dbReference>
<dbReference type="GO" id="GO:0035539">
    <property type="term" value="F:8-oxo-7,8-dihydrodeoxyguanosine triphosphate pyrophosphatase activity"/>
    <property type="evidence" value="ECO:0007669"/>
    <property type="project" value="UniProtKB-EC"/>
</dbReference>
<dbReference type="EC" id="3.6.1.55" evidence="5"/>
<accession>A0A8G2M6C4</accession>
<dbReference type="InterPro" id="IPR015797">
    <property type="entry name" value="NUDIX_hydrolase-like_dom_sf"/>
</dbReference>
<name>A0A8G2M6C4_9ACTO</name>
<dbReference type="PANTHER" id="PTHR43736">
    <property type="entry name" value="ADP-RIBOSE PYROPHOSPHATASE"/>
    <property type="match status" value="1"/>
</dbReference>
<dbReference type="PROSITE" id="PS00893">
    <property type="entry name" value="NUDIX_BOX"/>
    <property type="match status" value="1"/>
</dbReference>
<keyword evidence="2 3" id="KW-0378">Hydrolase</keyword>
<protein>
    <submittedName>
        <fullName evidence="5">8-oxo-dGTP diphosphatase</fullName>
        <ecNumber evidence="5">3.6.1.55</ecNumber>
    </submittedName>
</protein>
<evidence type="ECO:0000313" key="6">
    <source>
        <dbReference type="Proteomes" id="UP000255284"/>
    </source>
</evidence>
<dbReference type="InterPro" id="IPR020084">
    <property type="entry name" value="NUDIX_hydrolase_CS"/>
</dbReference>
<evidence type="ECO:0000259" key="4">
    <source>
        <dbReference type="PROSITE" id="PS51462"/>
    </source>
</evidence>